<proteinExistence type="predicted"/>
<protein>
    <submittedName>
        <fullName evidence="1">Uncharacterized protein</fullName>
    </submittedName>
</protein>
<organism evidence="1 2">
    <name type="scientific">Meridianimarinicoccus roseus</name>
    <dbReference type="NCBI Taxonomy" id="2072018"/>
    <lineage>
        <taxon>Bacteria</taxon>
        <taxon>Pseudomonadati</taxon>
        <taxon>Pseudomonadota</taxon>
        <taxon>Alphaproteobacteria</taxon>
        <taxon>Rhodobacterales</taxon>
        <taxon>Paracoccaceae</taxon>
        <taxon>Meridianimarinicoccus</taxon>
    </lineage>
</organism>
<dbReference type="AlphaFoldDB" id="A0A2V2LJI2"/>
<dbReference type="Proteomes" id="UP000245680">
    <property type="component" value="Unassembled WGS sequence"/>
</dbReference>
<dbReference type="EMBL" id="QGKU01000008">
    <property type="protein sequence ID" value="PWR04231.1"/>
    <property type="molecule type" value="Genomic_DNA"/>
</dbReference>
<comment type="caution">
    <text evidence="1">The sequence shown here is derived from an EMBL/GenBank/DDBJ whole genome shotgun (WGS) entry which is preliminary data.</text>
</comment>
<name>A0A2V2LJI2_9RHOB</name>
<gene>
    <name evidence="1" type="ORF">DKT77_02285</name>
</gene>
<evidence type="ECO:0000313" key="2">
    <source>
        <dbReference type="Proteomes" id="UP000245680"/>
    </source>
</evidence>
<sequence>MAWIAITPLEAATLDIGATASIVADLTIADGIPPTDIDVSSGFVTVLSGDVDSAVNDPTATQSENDFIQIGVFDDPPQPFINTESDMTSLPDGGTARGLFYVETTISPGPGPRLRPVNLDRVLNGTATLAFPDLAGNASAASGYEVGRDLFLTNNSASITYAFSIDAGFDIALSASADAAGTGSMAEAFFTLAFISSGDIALTLAGPFDEDTGISASDPGTSTTTDLVTSNGLFDGVVFSASAEAIGTGAPTLSELDTTSRFVMNTIMGPGSTLRVRFFQSFNATTHYDDPALPPVSLPGSVLALLSGLAALGMAQRKRHDVRSSLPLH</sequence>
<accession>A0A2V2LJI2</accession>
<reference evidence="1 2" key="1">
    <citation type="submission" date="2018-05" db="EMBL/GenBank/DDBJ databases">
        <title>Rhodobacteraceae gen. nov., sp. nov. isolated from sea water.</title>
        <authorList>
            <person name="Ren Y."/>
        </authorList>
    </citation>
    <scope>NUCLEOTIDE SEQUENCE [LARGE SCALE GENOMIC DNA]</scope>
    <source>
        <strain evidence="1 2">TG-679</strain>
    </source>
</reference>
<evidence type="ECO:0000313" key="1">
    <source>
        <dbReference type="EMBL" id="PWR04231.1"/>
    </source>
</evidence>
<keyword evidence="2" id="KW-1185">Reference proteome</keyword>